<evidence type="ECO:0000256" key="3">
    <source>
        <dbReference type="ARBA" id="ARBA00022448"/>
    </source>
</evidence>
<keyword evidence="3 9" id="KW-0813">Transport</keyword>
<dbReference type="Pfam" id="PF00153">
    <property type="entry name" value="Mito_carr"/>
    <property type="match status" value="3"/>
</dbReference>
<gene>
    <name evidence="10" type="ORF">FJAP1339_LOCUS276</name>
</gene>
<dbReference type="InterPro" id="IPR023395">
    <property type="entry name" value="MCP_dom_sf"/>
</dbReference>
<keyword evidence="5" id="KW-0677">Repeat</keyword>
<comment type="similarity">
    <text evidence="2 9">Belongs to the mitochondrial carrier (TC 2.A.29) family.</text>
</comment>
<dbReference type="SUPFAM" id="SSF103506">
    <property type="entry name" value="Mitochondrial carrier"/>
    <property type="match status" value="1"/>
</dbReference>
<feature type="repeat" description="Solcar" evidence="8">
    <location>
        <begin position="108"/>
        <end position="199"/>
    </location>
</feature>
<protein>
    <submittedName>
        <fullName evidence="10">Uncharacterized protein</fullName>
    </submittedName>
</protein>
<evidence type="ECO:0000256" key="8">
    <source>
        <dbReference type="PROSITE-ProRule" id="PRU00282"/>
    </source>
</evidence>
<dbReference type="Gene3D" id="1.50.40.10">
    <property type="entry name" value="Mitochondrial carrier domain"/>
    <property type="match status" value="2"/>
</dbReference>
<evidence type="ECO:0000256" key="1">
    <source>
        <dbReference type="ARBA" id="ARBA00004141"/>
    </source>
</evidence>
<dbReference type="GO" id="GO:0016020">
    <property type="term" value="C:membrane"/>
    <property type="evidence" value="ECO:0007669"/>
    <property type="project" value="UniProtKB-SubCell"/>
</dbReference>
<dbReference type="InterPro" id="IPR050391">
    <property type="entry name" value="Mito_Metabolite_Transporter"/>
</dbReference>
<organism evidence="10">
    <name type="scientific">Fibrocapsa japonica</name>
    <dbReference type="NCBI Taxonomy" id="94617"/>
    <lineage>
        <taxon>Eukaryota</taxon>
        <taxon>Sar</taxon>
        <taxon>Stramenopiles</taxon>
        <taxon>Ochrophyta</taxon>
        <taxon>Raphidophyceae</taxon>
        <taxon>Chattonellales</taxon>
        <taxon>Chattonellaceae</taxon>
        <taxon>Fibrocapsa</taxon>
    </lineage>
</organism>
<keyword evidence="4 8" id="KW-0812">Transmembrane</keyword>
<name>A0A7S2US98_9STRA</name>
<evidence type="ECO:0000256" key="7">
    <source>
        <dbReference type="ARBA" id="ARBA00023136"/>
    </source>
</evidence>
<reference evidence="10" key="1">
    <citation type="submission" date="2021-01" db="EMBL/GenBank/DDBJ databases">
        <authorList>
            <person name="Corre E."/>
            <person name="Pelletier E."/>
            <person name="Niang G."/>
            <person name="Scheremetjew M."/>
            <person name="Finn R."/>
            <person name="Kale V."/>
            <person name="Holt S."/>
            <person name="Cochrane G."/>
            <person name="Meng A."/>
            <person name="Brown T."/>
            <person name="Cohen L."/>
        </authorList>
    </citation>
    <scope>NUCLEOTIDE SEQUENCE</scope>
    <source>
        <strain evidence="10">CCMP1661</strain>
    </source>
</reference>
<evidence type="ECO:0000256" key="6">
    <source>
        <dbReference type="ARBA" id="ARBA00022989"/>
    </source>
</evidence>
<dbReference type="PANTHER" id="PTHR45618">
    <property type="entry name" value="MITOCHONDRIAL DICARBOXYLATE CARRIER-RELATED"/>
    <property type="match status" value="1"/>
</dbReference>
<dbReference type="AlphaFoldDB" id="A0A7S2US98"/>
<evidence type="ECO:0000313" key="10">
    <source>
        <dbReference type="EMBL" id="CAD9857760.1"/>
    </source>
</evidence>
<comment type="subcellular location">
    <subcellularLocation>
        <location evidence="1">Membrane</location>
        <topology evidence="1">Multi-pass membrane protein</topology>
    </subcellularLocation>
</comment>
<sequence length="303" mass="32198">MSSNSGETPLPLRMVISACAGMGAATICHPLDVIRVNMQVDSEGGSKPKYKGTIDAGKQIYAANGLRRGLYAGLSAAYLRQWLYGSCRIGLYSQALAHYKKNNNDTTPGLGMKMLMGSIAGGIGACVGNPSELALVRMGADNKKPPEQRRNYSNVLNCISRVAKEEGVGALWQGAGATVIRAMLMGSCLMGITSESKEVLMKTGYFGKDPSGVPLMFVSATISSFGANCITMPLDVVKSRLQNMKGKAYSGMLDCAQKSVAQEGVLVLWKGFTPAFIKLAPYTIISLTFLEKLNVMITGKAGL</sequence>
<evidence type="ECO:0000256" key="4">
    <source>
        <dbReference type="ARBA" id="ARBA00022692"/>
    </source>
</evidence>
<evidence type="ECO:0000256" key="5">
    <source>
        <dbReference type="ARBA" id="ARBA00022737"/>
    </source>
</evidence>
<feature type="repeat" description="Solcar" evidence="8">
    <location>
        <begin position="211"/>
        <end position="296"/>
    </location>
</feature>
<dbReference type="InterPro" id="IPR018108">
    <property type="entry name" value="MCP_transmembrane"/>
</dbReference>
<dbReference type="PROSITE" id="PS50920">
    <property type="entry name" value="SOLCAR"/>
    <property type="match status" value="3"/>
</dbReference>
<evidence type="ECO:0000256" key="9">
    <source>
        <dbReference type="RuleBase" id="RU000488"/>
    </source>
</evidence>
<keyword evidence="6" id="KW-1133">Transmembrane helix</keyword>
<keyword evidence="7 8" id="KW-0472">Membrane</keyword>
<dbReference type="EMBL" id="HBHR01000852">
    <property type="protein sequence ID" value="CAD9857760.1"/>
    <property type="molecule type" value="Transcribed_RNA"/>
</dbReference>
<accession>A0A7S2US98</accession>
<proteinExistence type="inferred from homology"/>
<feature type="repeat" description="Solcar" evidence="8">
    <location>
        <begin position="12"/>
        <end position="98"/>
    </location>
</feature>
<evidence type="ECO:0000256" key="2">
    <source>
        <dbReference type="ARBA" id="ARBA00006375"/>
    </source>
</evidence>